<evidence type="ECO:0000313" key="2">
    <source>
        <dbReference type="Proteomes" id="UP000801492"/>
    </source>
</evidence>
<name>A0A8K0DJV3_IGNLU</name>
<gene>
    <name evidence="1" type="ORF">ILUMI_01519</name>
</gene>
<dbReference type="OrthoDB" id="7485566at2759"/>
<feature type="non-terminal residue" evidence="1">
    <location>
        <position position="1"/>
    </location>
</feature>
<accession>A0A8K0DJV3</accession>
<proteinExistence type="predicted"/>
<reference evidence="1" key="1">
    <citation type="submission" date="2019-08" db="EMBL/GenBank/DDBJ databases">
        <title>The genome of the North American firefly Photinus pyralis.</title>
        <authorList>
            <consortium name="Photinus pyralis genome working group"/>
            <person name="Fallon T.R."/>
            <person name="Sander Lower S.E."/>
            <person name="Weng J.-K."/>
        </authorList>
    </citation>
    <scope>NUCLEOTIDE SEQUENCE</scope>
    <source>
        <strain evidence="1">TRF0915ILg1</strain>
        <tissue evidence="1">Whole body</tissue>
    </source>
</reference>
<keyword evidence="2" id="KW-1185">Reference proteome</keyword>
<protein>
    <submittedName>
        <fullName evidence="1">Uncharacterized protein</fullName>
    </submittedName>
</protein>
<sequence>MQTAILVCCNTSSQDHNLTSNVLTRPFCPPDCQKKFNGSKGLKICVSRVHRDRFEDLKLSSQTLNGSDLRETISHLKRNISVLKRIPKSARIQVARKLSSIIDSSVNNNDETCWENLLTFAYVALRVPSRKSTTKSLSHEVKKNIEIWNRPDNFQYKSKVDETTNLRNRVEMKVSEGDIRGAVKLLSSSDTLAHRDESTFQVLQTKHPGPSRILNFPDAPFNDTYSLAVTEKEVMNALLSFPNGSASGIDGLRESQSCDYRHPVWCISLCIIKERTFRRLVAKMGCAHYRDSIGEFLRPKQLGFGTKRE</sequence>
<comment type="caution">
    <text evidence="1">The sequence shown here is derived from an EMBL/GenBank/DDBJ whole genome shotgun (WGS) entry which is preliminary data.</text>
</comment>
<dbReference type="EMBL" id="VTPC01000716">
    <property type="protein sequence ID" value="KAF2904656.1"/>
    <property type="molecule type" value="Genomic_DNA"/>
</dbReference>
<evidence type="ECO:0000313" key="1">
    <source>
        <dbReference type="EMBL" id="KAF2904656.1"/>
    </source>
</evidence>
<dbReference type="Proteomes" id="UP000801492">
    <property type="component" value="Unassembled WGS sequence"/>
</dbReference>
<organism evidence="1 2">
    <name type="scientific">Ignelater luminosus</name>
    <name type="common">Cucubano</name>
    <name type="synonym">Pyrophorus luminosus</name>
    <dbReference type="NCBI Taxonomy" id="2038154"/>
    <lineage>
        <taxon>Eukaryota</taxon>
        <taxon>Metazoa</taxon>
        <taxon>Ecdysozoa</taxon>
        <taxon>Arthropoda</taxon>
        <taxon>Hexapoda</taxon>
        <taxon>Insecta</taxon>
        <taxon>Pterygota</taxon>
        <taxon>Neoptera</taxon>
        <taxon>Endopterygota</taxon>
        <taxon>Coleoptera</taxon>
        <taxon>Polyphaga</taxon>
        <taxon>Elateriformia</taxon>
        <taxon>Elateroidea</taxon>
        <taxon>Elateridae</taxon>
        <taxon>Agrypninae</taxon>
        <taxon>Pyrophorini</taxon>
        <taxon>Ignelater</taxon>
    </lineage>
</organism>
<dbReference type="AlphaFoldDB" id="A0A8K0DJV3"/>